<feature type="region of interest" description="Disordered" evidence="2">
    <location>
        <begin position="73"/>
        <end position="100"/>
    </location>
</feature>
<dbReference type="InParanoid" id="A0A4S2MVI1"/>
<feature type="compositionally biased region" description="Basic and acidic residues" evidence="2">
    <location>
        <begin position="79"/>
        <end position="89"/>
    </location>
</feature>
<gene>
    <name evidence="4" type="ORF">EX30DRAFT_52777</name>
</gene>
<comment type="similarity">
    <text evidence="1">Belongs to the phosducin family.</text>
</comment>
<feature type="domain" description="Phosducin" evidence="3">
    <location>
        <begin position="65"/>
        <end position="192"/>
    </location>
</feature>
<proteinExistence type="inferred from homology"/>
<feature type="compositionally biased region" description="Basic residues" evidence="2">
    <location>
        <begin position="90"/>
        <end position="100"/>
    </location>
</feature>
<dbReference type="SUPFAM" id="SSF52833">
    <property type="entry name" value="Thioredoxin-like"/>
    <property type="match status" value="1"/>
</dbReference>
<dbReference type="AlphaFoldDB" id="A0A4S2MVI1"/>
<dbReference type="InterPro" id="IPR024253">
    <property type="entry name" value="Phosducin_thioredoxin-like_dom"/>
</dbReference>
<sequence>MFKCNTRSQFSGKFNTGVKGVIADARSFASAKALSSRNEKASPDSTPTVISNMHFSQRCSDDSGDDDEAFVRSWRKHRNAESRQREKSTTRRKSPSKRKYGAVEEVDAAGYLDAVEKVGPETIVVVTIYNGENQESRFVADCLHTLARRYVTTRFIRLHHAEAEMEADVTPAVLAYKGGDMFANIMRIVDEIPPGRNLSSESLELVLTRENILFKE</sequence>
<evidence type="ECO:0000256" key="2">
    <source>
        <dbReference type="SAM" id="MobiDB-lite"/>
    </source>
</evidence>
<keyword evidence="5" id="KW-1185">Reference proteome</keyword>
<organism evidence="4 5">
    <name type="scientific">Ascodesmis nigricans</name>
    <dbReference type="NCBI Taxonomy" id="341454"/>
    <lineage>
        <taxon>Eukaryota</taxon>
        <taxon>Fungi</taxon>
        <taxon>Dikarya</taxon>
        <taxon>Ascomycota</taxon>
        <taxon>Pezizomycotina</taxon>
        <taxon>Pezizomycetes</taxon>
        <taxon>Pezizales</taxon>
        <taxon>Ascodesmidaceae</taxon>
        <taxon>Ascodesmis</taxon>
    </lineage>
</organism>
<protein>
    <submittedName>
        <fullName evidence="4">Thioredoxin-like protein</fullName>
    </submittedName>
</protein>
<dbReference type="OrthoDB" id="70588at2759"/>
<dbReference type="Proteomes" id="UP000298138">
    <property type="component" value="Unassembled WGS sequence"/>
</dbReference>
<dbReference type="PANTHER" id="PTHR46052">
    <property type="entry name" value="PHOSDUCIN-LIKE PROTEIN"/>
    <property type="match status" value="1"/>
</dbReference>
<reference evidence="4 5" key="1">
    <citation type="submission" date="2019-04" db="EMBL/GenBank/DDBJ databases">
        <title>Comparative genomics and transcriptomics to analyze fruiting body development in filamentous ascomycetes.</title>
        <authorList>
            <consortium name="DOE Joint Genome Institute"/>
            <person name="Lutkenhaus R."/>
            <person name="Traeger S."/>
            <person name="Breuer J."/>
            <person name="Kuo A."/>
            <person name="Lipzen A."/>
            <person name="Pangilinan J."/>
            <person name="Dilworth D."/>
            <person name="Sandor L."/>
            <person name="Poggeler S."/>
            <person name="Barry K."/>
            <person name="Grigoriev I.V."/>
            <person name="Nowrousian M."/>
        </authorList>
    </citation>
    <scope>NUCLEOTIDE SEQUENCE [LARGE SCALE GENOMIC DNA]</scope>
    <source>
        <strain evidence="4 5">CBS 389.68</strain>
    </source>
</reference>
<name>A0A4S2MVI1_9PEZI</name>
<evidence type="ECO:0000313" key="4">
    <source>
        <dbReference type="EMBL" id="TGZ80516.1"/>
    </source>
</evidence>
<dbReference type="Pfam" id="PF02114">
    <property type="entry name" value="Phosducin"/>
    <property type="match status" value="1"/>
</dbReference>
<dbReference type="InterPro" id="IPR051499">
    <property type="entry name" value="Phosducin-like_reg"/>
</dbReference>
<dbReference type="STRING" id="341454.A0A4S2MVI1"/>
<evidence type="ECO:0000313" key="5">
    <source>
        <dbReference type="Proteomes" id="UP000298138"/>
    </source>
</evidence>
<dbReference type="PANTHER" id="PTHR46052:SF1">
    <property type="entry name" value="PHOSDUCIN-LIKE PROTEIN"/>
    <property type="match status" value="1"/>
</dbReference>
<evidence type="ECO:0000259" key="3">
    <source>
        <dbReference type="Pfam" id="PF02114"/>
    </source>
</evidence>
<accession>A0A4S2MVI1</accession>
<evidence type="ECO:0000256" key="1">
    <source>
        <dbReference type="ARBA" id="ARBA00009686"/>
    </source>
</evidence>
<dbReference type="InterPro" id="IPR036249">
    <property type="entry name" value="Thioredoxin-like_sf"/>
</dbReference>
<dbReference type="GO" id="GO:0008277">
    <property type="term" value="P:regulation of G protein-coupled receptor signaling pathway"/>
    <property type="evidence" value="ECO:0007669"/>
    <property type="project" value="InterPro"/>
</dbReference>
<dbReference type="CDD" id="cd02987">
    <property type="entry name" value="Phd_like_Phd"/>
    <property type="match status" value="1"/>
</dbReference>
<dbReference type="EMBL" id="ML220124">
    <property type="protein sequence ID" value="TGZ80516.1"/>
    <property type="molecule type" value="Genomic_DNA"/>
</dbReference>
<dbReference type="InterPro" id="IPR001200">
    <property type="entry name" value="Phosducin"/>
</dbReference>
<dbReference type="Gene3D" id="3.40.30.10">
    <property type="entry name" value="Glutaredoxin"/>
    <property type="match status" value="1"/>
</dbReference>